<feature type="compositionally biased region" description="Low complexity" evidence="1">
    <location>
        <begin position="1181"/>
        <end position="1194"/>
    </location>
</feature>
<feature type="compositionally biased region" description="Low complexity" evidence="1">
    <location>
        <begin position="401"/>
        <end position="411"/>
    </location>
</feature>
<feature type="compositionally biased region" description="Basic and acidic residues" evidence="1">
    <location>
        <begin position="152"/>
        <end position="167"/>
    </location>
</feature>
<feature type="region of interest" description="Disordered" evidence="1">
    <location>
        <begin position="1"/>
        <end position="190"/>
    </location>
</feature>
<feature type="compositionally biased region" description="Low complexity" evidence="1">
    <location>
        <begin position="946"/>
        <end position="971"/>
    </location>
</feature>
<feature type="region of interest" description="Disordered" evidence="1">
    <location>
        <begin position="675"/>
        <end position="1242"/>
    </location>
</feature>
<reference evidence="2 3" key="1">
    <citation type="journal article" date="2010" name="Science">
        <title>Pathogenicity determinants in smut fungi revealed by genome comparison.</title>
        <authorList>
            <person name="Schirawski J."/>
            <person name="Mannhaupt G."/>
            <person name="Muench K."/>
            <person name="Brefort T."/>
            <person name="Schipper K."/>
            <person name="Doehlemann G."/>
            <person name="Di Stasio M."/>
            <person name="Roessel N."/>
            <person name="Mendoza-Mendoza A."/>
            <person name="Pester D."/>
            <person name="Mueller O."/>
            <person name="Winterberg B."/>
            <person name="Meyer E."/>
            <person name="Ghareeb H."/>
            <person name="Wollenberg T."/>
            <person name="Muensterkoetter M."/>
            <person name="Wong P."/>
            <person name="Walter M."/>
            <person name="Stukenbrock E."/>
            <person name="Gueldener U."/>
            <person name="Kahmann R."/>
        </authorList>
    </citation>
    <scope>NUCLEOTIDE SEQUENCE [LARGE SCALE GENOMIC DNA]</scope>
    <source>
        <strain evidence="3">SRZ2</strain>
    </source>
</reference>
<dbReference type="eggNOG" id="ENOG502TCXX">
    <property type="taxonomic scope" value="Eukaryota"/>
</dbReference>
<feature type="compositionally biased region" description="Basic residues" evidence="1">
    <location>
        <begin position="376"/>
        <end position="386"/>
    </location>
</feature>
<feature type="compositionally biased region" description="Low complexity" evidence="1">
    <location>
        <begin position="1084"/>
        <end position="1098"/>
    </location>
</feature>
<feature type="compositionally biased region" description="Low complexity" evidence="1">
    <location>
        <begin position="172"/>
        <end position="190"/>
    </location>
</feature>
<feature type="compositionally biased region" description="Basic residues" evidence="1">
    <location>
        <begin position="999"/>
        <end position="1009"/>
    </location>
</feature>
<organism evidence="2 3">
    <name type="scientific">Sporisorium reilianum (strain SRZ2)</name>
    <name type="common">Maize head smut fungus</name>
    <dbReference type="NCBI Taxonomy" id="999809"/>
    <lineage>
        <taxon>Eukaryota</taxon>
        <taxon>Fungi</taxon>
        <taxon>Dikarya</taxon>
        <taxon>Basidiomycota</taxon>
        <taxon>Ustilaginomycotina</taxon>
        <taxon>Ustilaginomycetes</taxon>
        <taxon>Ustilaginales</taxon>
        <taxon>Ustilaginaceae</taxon>
        <taxon>Sporisorium</taxon>
    </lineage>
</organism>
<dbReference type="Proteomes" id="UP000008867">
    <property type="component" value="Chromosome 1"/>
</dbReference>
<feature type="compositionally biased region" description="Pro residues" evidence="1">
    <location>
        <begin position="739"/>
        <end position="749"/>
    </location>
</feature>
<dbReference type="VEuPathDB" id="FungiDB:sr12108"/>
<gene>
    <name evidence="2" type="ORF">sr12108</name>
</gene>
<feature type="region of interest" description="Disordered" evidence="1">
    <location>
        <begin position="221"/>
        <end position="482"/>
    </location>
</feature>
<feature type="compositionally biased region" description="Low complexity" evidence="1">
    <location>
        <begin position="246"/>
        <end position="257"/>
    </location>
</feature>
<sequence length="1414" mass="148858">MSSDCSIPRSSASSSSATTIVDARPPLTRPPNDDPDARLDSAAQSSLSHCASLDKQVYSSATYDVKGKRRASQDDLSDDAHHLPDALNRLSVHDAPSSAAGSHRDASPDRTQQLFNVPASQPYRASSRSKSPPALSTNSPHSSRATSTLSSQRRDREQRTRKGRDGASRSVAPSPLRSALTPSPTTSSASQFVSLLGQPVAVSASLSPPDISSAAATSAVLPSLYKASRGRSINVSPSRRWDRRGASASVLSGASASGSGGEGDEPSDEDSSSRRAAFRANGVDGTAAPTSRASTRRLSVAKEEALFPSDDDDSPPLSPSQGSSAFAGKLGKHPRRSRRWSSIERERSRGMRILLQERSNELEGPLRAPNGSRLKSSSRGRTRSSHRFTSATEEDASDVESSFTPSSCSSSCDLDYVPTRGDSAAIPIKDNRSRSTGPADSVPNTSASAASSQSQVPSSTDGSDEPSPAASTPSTSLVQKSPPGFTALKPIIAIPVASDSDPLLGLATPSVEDLIQVDKVEFFPEETITAQLPSAQVKCKTSPKRSKKSSWIIGDFESEPESEEDREAVNAAIQGTVSRAHATAVSTSPPAPSPSSYQARLASLQSQLRIWSRTQEPPSPPRARQITSSSEDQTDAEPDGKDTDTNTSSLLSASWRSLARLPNLILLPGLAARQARESLASASKAQGNGLVGGEGDRASPSASENDFAQIYRLASASQGSSDENVLQAQRNVALKTGRPPSPSPSPSPPASLLGSRRSSNDSLAATERAYPTQSMTGSTRRGRGVASPLEADRDPSAYVSGLGQPIDPDTELSSVVQLQTFRSRSRSRPAEVRHRSRASEDSRSDSSRHSVQRDTSDEPRGALSPKNIDQPLLSPKKLDRPLELEPRMEEKTHTIATARLGRASTRSKATPDGAPEPLSIQIPALSSVTPTAKPRRDRQELLAQGPTPTDTASAPTSPTFRKDTSSSTSSADETDSVPSPPYPGQNKEGASVDADGFRVVRRRHRRRSSGPRSLRPKVEALVPQGYSAFAIVEGDEDQKGSGSDGETTPSPTQARRSRGRRERDPSPRRSTRQCAVGLFGGGNSAPHSSSAAESPSTPRTRRSGRRESANIGLTAPIRSVRSSPDLTYAAAAASRTGSEDDEDGRGATKENPSPPRGSRGRRGAVKIVASSVGQQPSIPQPLLLGSLEGLRRGPSYPPRAGEFLEDAMGGSDSSEYDPSTAASAPSGAQGGRGRSASSPICGSASPPPLRFRLLSNSSHLLMLSLELDMIKKQKISAPLKPRWGKHRANDFNPLPSTISYSSSAAVYASSKYLRSPYSASRGDNDADAESECQDGQCLPCDQVEREADASLAAASGARKVAAPAPAVDRLGNPVAATVGCWGAGLRDPSSRLRYSWSLADIASALDAGTTPAGV</sequence>
<feature type="compositionally biased region" description="Low complexity" evidence="1">
    <location>
        <begin position="1"/>
        <end position="16"/>
    </location>
</feature>
<feature type="compositionally biased region" description="Acidic residues" evidence="1">
    <location>
        <begin position="556"/>
        <end position="566"/>
    </location>
</feature>
<feature type="compositionally biased region" description="Polar residues" evidence="1">
    <location>
        <begin position="603"/>
        <end position="616"/>
    </location>
</feature>
<feature type="compositionally biased region" description="Basic residues" evidence="1">
    <location>
        <begin position="330"/>
        <end position="339"/>
    </location>
</feature>
<accession>E6ZLN9</accession>
<evidence type="ECO:0000313" key="3">
    <source>
        <dbReference type="Proteomes" id="UP000008867"/>
    </source>
</evidence>
<keyword evidence="3" id="KW-1185">Reference proteome</keyword>
<feature type="compositionally biased region" description="Polar residues" evidence="1">
    <location>
        <begin position="109"/>
        <end position="151"/>
    </location>
</feature>
<dbReference type="OrthoDB" id="3360637at2759"/>
<feature type="compositionally biased region" description="Polar residues" evidence="1">
    <location>
        <begin position="811"/>
        <end position="822"/>
    </location>
</feature>
<feature type="compositionally biased region" description="Basic and acidic residues" evidence="1">
    <location>
        <begin position="876"/>
        <end position="893"/>
    </location>
</feature>
<feature type="compositionally biased region" description="Polar residues" evidence="1">
    <location>
        <begin position="434"/>
        <end position="445"/>
    </location>
</feature>
<dbReference type="EMBL" id="FQ311430">
    <property type="protein sequence ID" value="CBQ68242.1"/>
    <property type="molecule type" value="Genomic_DNA"/>
</dbReference>
<name>E6ZLN9_SPORE</name>
<feature type="compositionally biased region" description="Polar residues" evidence="1">
    <location>
        <begin position="288"/>
        <end position="297"/>
    </location>
</feature>
<feature type="compositionally biased region" description="Low complexity" evidence="1">
    <location>
        <begin position="466"/>
        <end position="476"/>
    </location>
</feature>
<evidence type="ECO:0000256" key="1">
    <source>
        <dbReference type="SAM" id="MobiDB-lite"/>
    </source>
</evidence>
<evidence type="ECO:0000313" key="2">
    <source>
        <dbReference type="EMBL" id="CBQ68242.1"/>
    </source>
</evidence>
<feature type="compositionally biased region" description="Polar residues" evidence="1">
    <location>
        <begin position="715"/>
        <end position="730"/>
    </location>
</feature>
<protein>
    <submittedName>
        <fullName evidence="2">Uncharacterized protein</fullName>
    </submittedName>
</protein>
<feature type="compositionally biased region" description="Polar residues" evidence="1">
    <location>
        <begin position="1040"/>
        <end position="1054"/>
    </location>
</feature>
<feature type="region of interest" description="Disordered" evidence="1">
    <location>
        <begin position="538"/>
        <end position="648"/>
    </location>
</feature>
<feature type="compositionally biased region" description="Basic and acidic residues" evidence="1">
    <location>
        <begin position="828"/>
        <end position="860"/>
    </location>
</feature>
<dbReference type="HOGENOM" id="CLU_256068_0_0_1"/>
<proteinExistence type="predicted"/>
<feature type="compositionally biased region" description="Low complexity" evidence="1">
    <location>
        <begin position="446"/>
        <end position="459"/>
    </location>
</feature>